<evidence type="ECO:0000256" key="1">
    <source>
        <dbReference type="SAM" id="MobiDB-lite"/>
    </source>
</evidence>
<name>A0A1H0J2Z1_9ACTN</name>
<feature type="region of interest" description="Disordered" evidence="1">
    <location>
        <begin position="76"/>
        <end position="144"/>
    </location>
</feature>
<evidence type="ECO:0000313" key="3">
    <source>
        <dbReference type="Proteomes" id="UP000199004"/>
    </source>
</evidence>
<gene>
    <name evidence="2" type="ORF">SAMN05192576_3894</name>
</gene>
<feature type="compositionally biased region" description="Pro residues" evidence="1">
    <location>
        <begin position="85"/>
        <end position="136"/>
    </location>
</feature>
<accession>A0A1H0J2Z1</accession>
<protein>
    <submittedName>
        <fullName evidence="2">Uncharacterized protein</fullName>
    </submittedName>
</protein>
<keyword evidence="3" id="KW-1185">Reference proteome</keyword>
<evidence type="ECO:0000313" key="2">
    <source>
        <dbReference type="EMBL" id="SDO38085.1"/>
    </source>
</evidence>
<dbReference type="RefSeq" id="WP_143016251.1">
    <property type="nucleotide sequence ID" value="NZ_BKAE01000012.1"/>
</dbReference>
<proteinExistence type="predicted"/>
<sequence>MGFMDKAKAAADNLAAKADTAFASSGLGGPGAAVSPEKLLRDLGVVSYLEATGRSAPEGEKERLMSALGGLESAGTLPALVLQTTPPPPGAVPPPPAGTVPPPPGGMAPPPPPAAPAPPASTGPVAPSAPPPPPPSWMNKSEDA</sequence>
<reference evidence="2 3" key="1">
    <citation type="submission" date="2016-10" db="EMBL/GenBank/DDBJ databases">
        <authorList>
            <person name="de Groot N.N."/>
        </authorList>
    </citation>
    <scope>NUCLEOTIDE SEQUENCE [LARGE SCALE GENOMIC DNA]</scope>
    <source>
        <strain evidence="2 3">CGMCC 1.11147</strain>
    </source>
</reference>
<dbReference type="Proteomes" id="UP000199004">
    <property type="component" value="Unassembled WGS sequence"/>
</dbReference>
<dbReference type="AlphaFoldDB" id="A0A1H0J2Z1"/>
<dbReference type="OrthoDB" id="4871101at2"/>
<organism evidence="2 3">
    <name type="scientific">Nocardioides szechwanensis</name>
    <dbReference type="NCBI Taxonomy" id="1005944"/>
    <lineage>
        <taxon>Bacteria</taxon>
        <taxon>Bacillati</taxon>
        <taxon>Actinomycetota</taxon>
        <taxon>Actinomycetes</taxon>
        <taxon>Propionibacteriales</taxon>
        <taxon>Nocardioidaceae</taxon>
        <taxon>Nocardioides</taxon>
    </lineage>
</organism>
<dbReference type="EMBL" id="FNIC01000008">
    <property type="protein sequence ID" value="SDO38085.1"/>
    <property type="molecule type" value="Genomic_DNA"/>
</dbReference>